<protein>
    <submittedName>
        <fullName evidence="1">RNA polymerase, sigma-24 subunit, ECF subfamily</fullName>
    </submittedName>
</protein>
<dbReference type="STRING" id="293826.Amet_1856"/>
<accession>A6TPA7</accession>
<dbReference type="RefSeq" id="WP_012063060.1">
    <property type="nucleotide sequence ID" value="NC_009633.1"/>
</dbReference>
<sequence length="59" mass="6980">MQGANRELLPQINHLNSHYKEVIVLYYYVELSYEEMSEVKYTVIGVGKEEIKKLIFSIE</sequence>
<organism evidence="1 2">
    <name type="scientific">Alkaliphilus metalliredigens (strain QYMF)</name>
    <dbReference type="NCBI Taxonomy" id="293826"/>
    <lineage>
        <taxon>Bacteria</taxon>
        <taxon>Bacillati</taxon>
        <taxon>Bacillota</taxon>
        <taxon>Clostridia</taxon>
        <taxon>Peptostreptococcales</taxon>
        <taxon>Natronincolaceae</taxon>
        <taxon>Alkaliphilus</taxon>
    </lineage>
</organism>
<dbReference type="KEGG" id="amt:Amet_1856"/>
<dbReference type="InterPro" id="IPR013324">
    <property type="entry name" value="RNA_pol_sigma_r3/r4-like"/>
</dbReference>
<reference evidence="2" key="1">
    <citation type="journal article" date="2016" name="Genome Announc.">
        <title>Complete genome sequence of Alkaliphilus metalliredigens strain QYMF, an alkaliphilic and metal-reducing bacterium isolated from borax-contaminated leachate ponds.</title>
        <authorList>
            <person name="Hwang C."/>
            <person name="Copeland A."/>
            <person name="Lucas S."/>
            <person name="Lapidus A."/>
            <person name="Barry K."/>
            <person name="Detter J.C."/>
            <person name="Glavina Del Rio T."/>
            <person name="Hammon N."/>
            <person name="Israni S."/>
            <person name="Dalin E."/>
            <person name="Tice H."/>
            <person name="Pitluck S."/>
            <person name="Chertkov O."/>
            <person name="Brettin T."/>
            <person name="Bruce D."/>
            <person name="Han C."/>
            <person name="Schmutz J."/>
            <person name="Larimer F."/>
            <person name="Land M.L."/>
            <person name="Hauser L."/>
            <person name="Kyrpides N."/>
            <person name="Mikhailova N."/>
            <person name="Ye Q."/>
            <person name="Zhou J."/>
            <person name="Richardson P."/>
            <person name="Fields M.W."/>
        </authorList>
    </citation>
    <scope>NUCLEOTIDE SEQUENCE [LARGE SCALE GENOMIC DNA]</scope>
    <source>
        <strain evidence="2">QYMF</strain>
    </source>
</reference>
<evidence type="ECO:0000313" key="2">
    <source>
        <dbReference type="Proteomes" id="UP000001572"/>
    </source>
</evidence>
<dbReference type="Gene3D" id="1.10.10.10">
    <property type="entry name" value="Winged helix-like DNA-binding domain superfamily/Winged helix DNA-binding domain"/>
    <property type="match status" value="1"/>
</dbReference>
<dbReference type="InterPro" id="IPR036388">
    <property type="entry name" value="WH-like_DNA-bd_sf"/>
</dbReference>
<dbReference type="eggNOG" id="COG1595">
    <property type="taxonomic scope" value="Bacteria"/>
</dbReference>
<proteinExistence type="predicted"/>
<gene>
    <name evidence="1" type="ordered locus">Amet_1856</name>
</gene>
<dbReference type="AlphaFoldDB" id="A6TPA7"/>
<name>A6TPA7_ALKMQ</name>
<keyword evidence="2" id="KW-1185">Reference proteome</keyword>
<dbReference type="SUPFAM" id="SSF88659">
    <property type="entry name" value="Sigma3 and sigma4 domains of RNA polymerase sigma factors"/>
    <property type="match status" value="1"/>
</dbReference>
<dbReference type="Proteomes" id="UP000001572">
    <property type="component" value="Chromosome"/>
</dbReference>
<evidence type="ECO:0000313" key="1">
    <source>
        <dbReference type="EMBL" id="ABR48025.1"/>
    </source>
</evidence>
<dbReference type="EMBL" id="CP000724">
    <property type="protein sequence ID" value="ABR48025.1"/>
    <property type="molecule type" value="Genomic_DNA"/>
</dbReference>
<dbReference type="HOGENOM" id="CLU_2949985_0_0_9"/>